<name>A0A9X1K572_9RHOB</name>
<sequence length="93" mass="10294">MVGGARNGRFAPAHPGIVRIYRHAVFPALTLWTGRHLQPNGDLPHALLFGFVETVRHAGRAPINRRKRREMGNDVWIDVNSKAAQAPLVARPA</sequence>
<gene>
    <name evidence="6" type="ORF">KX928_22000</name>
</gene>
<evidence type="ECO:0000256" key="3">
    <source>
        <dbReference type="ARBA" id="ARBA00022989"/>
    </source>
</evidence>
<evidence type="ECO:0000313" key="6">
    <source>
        <dbReference type="EMBL" id="MBW4710472.1"/>
    </source>
</evidence>
<dbReference type="GO" id="GO:0016020">
    <property type="term" value="C:membrane"/>
    <property type="evidence" value="ECO:0007669"/>
    <property type="project" value="UniProtKB-SubCell"/>
</dbReference>
<evidence type="ECO:0000259" key="5">
    <source>
        <dbReference type="Pfam" id="PF07298"/>
    </source>
</evidence>
<dbReference type="EMBL" id="JAHXDN010000008">
    <property type="protein sequence ID" value="MBW4710472.1"/>
    <property type="molecule type" value="Genomic_DNA"/>
</dbReference>
<protein>
    <recommendedName>
        <fullName evidence="5">NnrU domain-containing protein</fullName>
    </recommendedName>
</protein>
<dbReference type="AlphaFoldDB" id="A0A9X1K572"/>
<comment type="caution">
    <text evidence="6">The sequence shown here is derived from an EMBL/GenBank/DDBJ whole genome shotgun (WGS) entry which is preliminary data.</text>
</comment>
<keyword evidence="4" id="KW-0472">Membrane</keyword>
<evidence type="ECO:0000256" key="2">
    <source>
        <dbReference type="ARBA" id="ARBA00022692"/>
    </source>
</evidence>
<keyword evidence="2" id="KW-0812">Transmembrane</keyword>
<dbReference type="Proteomes" id="UP001138661">
    <property type="component" value="Unassembled WGS sequence"/>
</dbReference>
<comment type="subcellular location">
    <subcellularLocation>
        <location evidence="1">Membrane</location>
        <topology evidence="1">Multi-pass membrane protein</topology>
    </subcellularLocation>
</comment>
<proteinExistence type="predicted"/>
<evidence type="ECO:0000256" key="1">
    <source>
        <dbReference type="ARBA" id="ARBA00004141"/>
    </source>
</evidence>
<dbReference type="Pfam" id="PF07298">
    <property type="entry name" value="NnrU"/>
    <property type="match status" value="1"/>
</dbReference>
<keyword evidence="3" id="KW-1133">Transmembrane helix</keyword>
<dbReference type="InterPro" id="IPR009915">
    <property type="entry name" value="NnrU_dom"/>
</dbReference>
<evidence type="ECO:0000256" key="4">
    <source>
        <dbReference type="ARBA" id="ARBA00023136"/>
    </source>
</evidence>
<accession>A0A9X1K572</accession>
<organism evidence="6 7">
    <name type="scientific">Roseobacter insulae</name>
    <dbReference type="NCBI Taxonomy" id="2859783"/>
    <lineage>
        <taxon>Bacteria</taxon>
        <taxon>Pseudomonadati</taxon>
        <taxon>Pseudomonadota</taxon>
        <taxon>Alphaproteobacteria</taxon>
        <taxon>Rhodobacterales</taxon>
        <taxon>Roseobacteraceae</taxon>
        <taxon>Roseobacter</taxon>
    </lineage>
</organism>
<keyword evidence="7" id="KW-1185">Reference proteome</keyword>
<evidence type="ECO:0000313" key="7">
    <source>
        <dbReference type="Proteomes" id="UP001138661"/>
    </source>
</evidence>
<feature type="domain" description="NnrU" evidence="5">
    <location>
        <begin position="11"/>
        <end position="81"/>
    </location>
</feature>
<reference evidence="6" key="1">
    <citation type="submission" date="2021-07" db="EMBL/GenBank/DDBJ databases">
        <title>Roseobacter insulae sp. nov., isolated from a tidal flat.</title>
        <authorList>
            <person name="Park S."/>
            <person name="Yoon J.-H."/>
        </authorList>
    </citation>
    <scope>NUCLEOTIDE SEQUENCE</scope>
    <source>
        <strain evidence="6">YSTF-M11</strain>
    </source>
</reference>